<sequence length="237" mass="26486">MAASWIENIPIEMVDKEETNLAFQLQSRMEFWNTWASRVCNGDPTLNCGEEACHASCDALLDHPSCVHCFQTPRGITGNCMLQEELIAHFLETDCETPVEEIQPFLQEYKVLKARLLGNESMSRSGAGVDGHMFIETTSILAKPKLVKDTVKKLQDHLEYLRKENARATAAAVRMRQTWVTLSRLIGDTLVVLQDPAISPSVAQTRALATLTRSRTHDLLFRAAQLPPVPLLGIDDQ</sequence>
<gene>
    <name evidence="1" type="ORF">CC1G_10224</name>
</gene>
<accession>A8NPA8</accession>
<name>A8NPA8_COPC7</name>
<dbReference type="Proteomes" id="UP000001861">
    <property type="component" value="Unassembled WGS sequence"/>
</dbReference>
<keyword evidence="2" id="KW-1185">Reference proteome</keyword>
<dbReference type="GeneID" id="6011825"/>
<dbReference type="AlphaFoldDB" id="A8NPA8"/>
<dbReference type="KEGG" id="cci:CC1G_10224"/>
<proteinExistence type="predicted"/>
<dbReference type="RefSeq" id="XP_001835297.1">
    <property type="nucleotide sequence ID" value="XM_001835245.1"/>
</dbReference>
<dbReference type="EMBL" id="AACS02000012">
    <property type="protein sequence ID" value="EAU86502.1"/>
    <property type="molecule type" value="Genomic_DNA"/>
</dbReference>
<dbReference type="VEuPathDB" id="FungiDB:CC1G_10224"/>
<dbReference type="InParanoid" id="A8NPA8"/>
<protein>
    <submittedName>
        <fullName evidence="1">Uncharacterized protein</fullName>
    </submittedName>
</protein>
<evidence type="ECO:0000313" key="2">
    <source>
        <dbReference type="Proteomes" id="UP000001861"/>
    </source>
</evidence>
<reference evidence="1 2" key="1">
    <citation type="journal article" date="2010" name="Proc. Natl. Acad. Sci. U.S.A.">
        <title>Insights into evolution of multicellular fungi from the assembled chromosomes of the mushroom Coprinopsis cinerea (Coprinus cinereus).</title>
        <authorList>
            <person name="Stajich J.E."/>
            <person name="Wilke S.K."/>
            <person name="Ahren D."/>
            <person name="Au C.H."/>
            <person name="Birren B.W."/>
            <person name="Borodovsky M."/>
            <person name="Burns C."/>
            <person name="Canback B."/>
            <person name="Casselton L.A."/>
            <person name="Cheng C.K."/>
            <person name="Deng J."/>
            <person name="Dietrich F.S."/>
            <person name="Fargo D.C."/>
            <person name="Farman M.L."/>
            <person name="Gathman A.C."/>
            <person name="Goldberg J."/>
            <person name="Guigo R."/>
            <person name="Hoegger P.J."/>
            <person name="Hooker J.B."/>
            <person name="Huggins A."/>
            <person name="James T.Y."/>
            <person name="Kamada T."/>
            <person name="Kilaru S."/>
            <person name="Kodira C."/>
            <person name="Kues U."/>
            <person name="Kupfer D."/>
            <person name="Kwan H.S."/>
            <person name="Lomsadze A."/>
            <person name="Li W."/>
            <person name="Lilly W.W."/>
            <person name="Ma L.J."/>
            <person name="Mackey A.J."/>
            <person name="Manning G."/>
            <person name="Martin F."/>
            <person name="Muraguchi H."/>
            <person name="Natvig D.O."/>
            <person name="Palmerini H."/>
            <person name="Ramesh M.A."/>
            <person name="Rehmeyer C.J."/>
            <person name="Roe B.A."/>
            <person name="Shenoy N."/>
            <person name="Stanke M."/>
            <person name="Ter-Hovhannisyan V."/>
            <person name="Tunlid A."/>
            <person name="Velagapudi R."/>
            <person name="Vision T.J."/>
            <person name="Zeng Q."/>
            <person name="Zolan M.E."/>
            <person name="Pukkila P.J."/>
        </authorList>
    </citation>
    <scope>NUCLEOTIDE SEQUENCE [LARGE SCALE GENOMIC DNA]</scope>
    <source>
        <strain evidence="2">Okayama-7 / 130 / ATCC MYA-4618 / FGSC 9003</strain>
    </source>
</reference>
<organism evidence="1 2">
    <name type="scientific">Coprinopsis cinerea (strain Okayama-7 / 130 / ATCC MYA-4618 / FGSC 9003)</name>
    <name type="common">Inky cap fungus</name>
    <name type="synonym">Hormographiella aspergillata</name>
    <dbReference type="NCBI Taxonomy" id="240176"/>
    <lineage>
        <taxon>Eukaryota</taxon>
        <taxon>Fungi</taxon>
        <taxon>Dikarya</taxon>
        <taxon>Basidiomycota</taxon>
        <taxon>Agaricomycotina</taxon>
        <taxon>Agaricomycetes</taxon>
        <taxon>Agaricomycetidae</taxon>
        <taxon>Agaricales</taxon>
        <taxon>Agaricineae</taxon>
        <taxon>Psathyrellaceae</taxon>
        <taxon>Coprinopsis</taxon>
    </lineage>
</organism>
<evidence type="ECO:0000313" key="1">
    <source>
        <dbReference type="EMBL" id="EAU86502.1"/>
    </source>
</evidence>
<comment type="caution">
    <text evidence="1">The sequence shown here is derived from an EMBL/GenBank/DDBJ whole genome shotgun (WGS) entry which is preliminary data.</text>
</comment>